<evidence type="ECO:0000313" key="2">
    <source>
        <dbReference type="EMBL" id="PHQ32742.1"/>
    </source>
</evidence>
<dbReference type="SUPFAM" id="SSF56300">
    <property type="entry name" value="Metallo-dependent phosphatases"/>
    <property type="match status" value="1"/>
</dbReference>
<protein>
    <submittedName>
        <fullName evidence="2">Alkaline phosphatase</fullName>
    </submittedName>
</protein>
<dbReference type="Proteomes" id="UP000225740">
    <property type="component" value="Unassembled WGS sequence"/>
</dbReference>
<sequence>MNSVSNHPTTTSQPNNDLMQKLVGRRALLRNGTLVLAGAALTKHQLFSDETASEHAKSVRVGLITDLHYADKSPAGSRHYRETLDKLQAASQQFAADRPDFVVELGDLIDAADSVDVEQGYLKTINKQFSAICDDRHYVLGNHCVDTLTKEEFLGGVGQERSYYSFDREGIHFIVLDSCFRSDGEPYQRRNFQWTDPNVSAEEMEWLRGDLKSNSKPTVVFAHQRLDVSNHHGVKNCVDVRKALEESGNVKAVFQGHSHQNDLNEIGGIHYCTMAAMVEGSGPESNGYSVMDIQADGTIEIKGFVRQASYHWGV</sequence>
<comment type="caution">
    <text evidence="2">The sequence shown here is derived from an EMBL/GenBank/DDBJ whole genome shotgun (WGS) entry which is preliminary data.</text>
</comment>
<dbReference type="OrthoDB" id="211986at2"/>
<reference evidence="2 3" key="1">
    <citation type="submission" date="2017-06" db="EMBL/GenBank/DDBJ databases">
        <title>Description of Rhodopirellula bahusiensis sp. nov.</title>
        <authorList>
            <person name="Kizina J."/>
            <person name="Harder J."/>
        </authorList>
    </citation>
    <scope>NUCLEOTIDE SEQUENCE [LARGE SCALE GENOMIC DNA]</scope>
    <source>
        <strain evidence="2 3">SWK21</strain>
    </source>
</reference>
<accession>A0A2G1W143</accession>
<keyword evidence="3" id="KW-1185">Reference proteome</keyword>
<dbReference type="GO" id="GO:0016787">
    <property type="term" value="F:hydrolase activity"/>
    <property type="evidence" value="ECO:0007669"/>
    <property type="project" value="InterPro"/>
</dbReference>
<dbReference type="PANTHER" id="PTHR16509:SF1">
    <property type="entry name" value="MANGANESE-DEPENDENT ADP-RIBOSE_CDP-ALCOHOL DIPHOSPHATASE"/>
    <property type="match status" value="1"/>
</dbReference>
<proteinExistence type="predicted"/>
<dbReference type="AlphaFoldDB" id="A0A2G1W143"/>
<evidence type="ECO:0000259" key="1">
    <source>
        <dbReference type="Pfam" id="PF00149"/>
    </source>
</evidence>
<dbReference type="InterPro" id="IPR004843">
    <property type="entry name" value="Calcineurin-like_PHP"/>
</dbReference>
<organism evidence="2 3">
    <name type="scientific">Rhodopirellula bahusiensis</name>
    <dbReference type="NCBI Taxonomy" id="2014065"/>
    <lineage>
        <taxon>Bacteria</taxon>
        <taxon>Pseudomonadati</taxon>
        <taxon>Planctomycetota</taxon>
        <taxon>Planctomycetia</taxon>
        <taxon>Pirellulales</taxon>
        <taxon>Pirellulaceae</taxon>
        <taxon>Rhodopirellula</taxon>
    </lineage>
</organism>
<evidence type="ECO:0000313" key="3">
    <source>
        <dbReference type="Proteomes" id="UP000225740"/>
    </source>
</evidence>
<dbReference type="InterPro" id="IPR029052">
    <property type="entry name" value="Metallo-depent_PP-like"/>
</dbReference>
<dbReference type="EMBL" id="NIZW01000023">
    <property type="protein sequence ID" value="PHQ32742.1"/>
    <property type="molecule type" value="Genomic_DNA"/>
</dbReference>
<name>A0A2G1W143_9BACT</name>
<feature type="domain" description="Calcineurin-like phosphoesterase" evidence="1">
    <location>
        <begin position="60"/>
        <end position="260"/>
    </location>
</feature>
<dbReference type="PANTHER" id="PTHR16509">
    <property type="match status" value="1"/>
</dbReference>
<dbReference type="Gene3D" id="3.60.21.10">
    <property type="match status" value="2"/>
</dbReference>
<dbReference type="Pfam" id="PF00149">
    <property type="entry name" value="Metallophos"/>
    <property type="match status" value="1"/>
</dbReference>
<gene>
    <name evidence="2" type="ORF">CEE69_24360</name>
</gene>